<reference evidence="2" key="1">
    <citation type="journal article" date="2014" name="Int. J. Syst. Evol. Microbiol.">
        <title>Complete genome sequence of Corynebacterium casei LMG S-19264T (=DSM 44701T), isolated from a smear-ripened cheese.</title>
        <authorList>
            <consortium name="US DOE Joint Genome Institute (JGI-PGF)"/>
            <person name="Walter F."/>
            <person name="Albersmeier A."/>
            <person name="Kalinowski J."/>
            <person name="Ruckert C."/>
        </authorList>
    </citation>
    <scope>NUCLEOTIDE SEQUENCE</scope>
    <source>
        <strain evidence="2">CGMCC 4.7430</strain>
    </source>
</reference>
<protein>
    <submittedName>
        <fullName evidence="2">Uncharacterized protein</fullName>
    </submittedName>
</protein>
<keyword evidence="1" id="KW-1133">Transmembrane helix</keyword>
<keyword evidence="1" id="KW-0812">Transmembrane</keyword>
<evidence type="ECO:0000313" key="2">
    <source>
        <dbReference type="EMBL" id="GGP05944.1"/>
    </source>
</evidence>
<dbReference type="AlphaFoldDB" id="A0A918A378"/>
<comment type="caution">
    <text evidence="2">The sequence shown here is derived from an EMBL/GenBank/DDBJ whole genome shotgun (WGS) entry which is preliminary data.</text>
</comment>
<feature type="transmembrane region" description="Helical" evidence="1">
    <location>
        <begin position="89"/>
        <end position="108"/>
    </location>
</feature>
<gene>
    <name evidence="2" type="ORF">GCM10012278_27360</name>
</gene>
<feature type="transmembrane region" description="Helical" evidence="1">
    <location>
        <begin position="128"/>
        <end position="145"/>
    </location>
</feature>
<keyword evidence="1" id="KW-0472">Membrane</keyword>
<dbReference type="EMBL" id="BMNK01000004">
    <property type="protein sequence ID" value="GGP05944.1"/>
    <property type="molecule type" value="Genomic_DNA"/>
</dbReference>
<proteinExistence type="predicted"/>
<feature type="transmembrane region" description="Helical" evidence="1">
    <location>
        <begin position="59"/>
        <end position="82"/>
    </location>
</feature>
<accession>A0A918A378</accession>
<sequence>MNTPGRPRTMTIAAALLVVQAALELTDLALSFALRDVLGGEMTADALAKQLSEGPTNISWLGVATSVLMSAIFVVLAAVVLRGSTTARVAAWVFAGLGLLGFVAGALFSTPAPANPSVPGWYLEYSGLASALTLAAYVAIIVLLAPRPAGFARRPVPAG</sequence>
<organism evidence="2 3">
    <name type="scientific">Nonomuraea glycinis</name>
    <dbReference type="NCBI Taxonomy" id="2047744"/>
    <lineage>
        <taxon>Bacteria</taxon>
        <taxon>Bacillati</taxon>
        <taxon>Actinomycetota</taxon>
        <taxon>Actinomycetes</taxon>
        <taxon>Streptosporangiales</taxon>
        <taxon>Streptosporangiaceae</taxon>
        <taxon>Nonomuraea</taxon>
    </lineage>
</organism>
<dbReference type="Proteomes" id="UP000660745">
    <property type="component" value="Unassembled WGS sequence"/>
</dbReference>
<reference evidence="2" key="2">
    <citation type="submission" date="2020-09" db="EMBL/GenBank/DDBJ databases">
        <authorList>
            <person name="Sun Q."/>
            <person name="Zhou Y."/>
        </authorList>
    </citation>
    <scope>NUCLEOTIDE SEQUENCE</scope>
    <source>
        <strain evidence="2">CGMCC 4.7430</strain>
    </source>
</reference>
<keyword evidence="3" id="KW-1185">Reference proteome</keyword>
<dbReference type="RefSeq" id="WP_189138967.1">
    <property type="nucleotide sequence ID" value="NZ_BMNK01000004.1"/>
</dbReference>
<evidence type="ECO:0000313" key="3">
    <source>
        <dbReference type="Proteomes" id="UP000660745"/>
    </source>
</evidence>
<evidence type="ECO:0000256" key="1">
    <source>
        <dbReference type="SAM" id="Phobius"/>
    </source>
</evidence>
<name>A0A918A378_9ACTN</name>